<evidence type="ECO:0000256" key="2">
    <source>
        <dbReference type="ARBA" id="ARBA00022676"/>
    </source>
</evidence>
<sequence length="432" mass="49930">MTSYFDIIMIPLQVMIVFFTIYYFVLSLFGILPGKKEKKITTPKTTFAVIAAAHNEERVIGELVENLRMLRYPDSMYEIFVVADNCTDHTAEVARKAGASVHERFNDTDKGKGFALEWMFKRLFEMNRQFDAVVIFDADNLVHPDFLMEMNSRYQKGERLIQGYLDSKNPNDTWVSGVFAISFWITNAVWSRAKYNIGLSSILGGTGMCISVDILKKYGWEATCLTEDMEFTMKSLLEGIPTTWCDNAIVYDEKALTFKQSWNQRKRWVQGHFDVGERYIPKLLKEGIKKRDIIILDGVIDLFQPYFLLLSTLFVIASTIYAHVPFYTNVLYAILPYEIWQVIGIGQYVIPAVILLKIHAAPKSWFYTIFYPIFVYSWIPITVLGFLHRHEHVWSHTLHTRGISFNDVLVPESSEHGPKQIVLSKEKDKNKS</sequence>
<dbReference type="PANTHER" id="PTHR43630">
    <property type="entry name" value="POLY-BETA-1,6-N-ACETYL-D-GLUCOSAMINE SYNTHASE"/>
    <property type="match status" value="1"/>
</dbReference>
<feature type="transmembrane region" description="Helical" evidence="4">
    <location>
        <begin position="12"/>
        <end position="32"/>
    </location>
</feature>
<dbReference type="EMBL" id="JAGZCZ010000005">
    <property type="protein sequence ID" value="MBS5519694.1"/>
    <property type="molecule type" value="Genomic_DNA"/>
</dbReference>
<dbReference type="Proteomes" id="UP000754226">
    <property type="component" value="Unassembled WGS sequence"/>
</dbReference>
<comment type="similarity">
    <text evidence="1">Belongs to the glycosyltransferase 2 family.</text>
</comment>
<keyword evidence="3" id="KW-0808">Transferase</keyword>
<name>A0A943I2B5_9FIRM</name>
<comment type="caution">
    <text evidence="5">The sequence shown here is derived from an EMBL/GenBank/DDBJ whole genome shotgun (WGS) entry which is preliminary data.</text>
</comment>
<dbReference type="GO" id="GO:0016757">
    <property type="term" value="F:glycosyltransferase activity"/>
    <property type="evidence" value="ECO:0007669"/>
    <property type="project" value="UniProtKB-KW"/>
</dbReference>
<protein>
    <submittedName>
        <fullName evidence="5">Glycosyltransferase family 2 protein</fullName>
    </submittedName>
</protein>
<dbReference type="SUPFAM" id="SSF53448">
    <property type="entry name" value="Nucleotide-diphospho-sugar transferases"/>
    <property type="match status" value="1"/>
</dbReference>
<evidence type="ECO:0000256" key="4">
    <source>
        <dbReference type="SAM" id="Phobius"/>
    </source>
</evidence>
<organism evidence="5 6">
    <name type="scientific">Acidaminococcus intestini</name>
    <dbReference type="NCBI Taxonomy" id="187327"/>
    <lineage>
        <taxon>Bacteria</taxon>
        <taxon>Bacillati</taxon>
        <taxon>Bacillota</taxon>
        <taxon>Negativicutes</taxon>
        <taxon>Acidaminococcales</taxon>
        <taxon>Acidaminococcaceae</taxon>
        <taxon>Acidaminococcus</taxon>
    </lineage>
</organism>
<feature type="transmembrane region" description="Helical" evidence="4">
    <location>
        <begin position="306"/>
        <end position="327"/>
    </location>
</feature>
<evidence type="ECO:0000256" key="3">
    <source>
        <dbReference type="ARBA" id="ARBA00022679"/>
    </source>
</evidence>
<feature type="transmembrane region" description="Helical" evidence="4">
    <location>
        <begin position="339"/>
        <end position="358"/>
    </location>
</feature>
<gene>
    <name evidence="5" type="ORF">KHX13_05100</name>
</gene>
<dbReference type="PANTHER" id="PTHR43630:SF1">
    <property type="entry name" value="POLY-BETA-1,6-N-ACETYL-D-GLUCOSAMINE SYNTHASE"/>
    <property type="match status" value="1"/>
</dbReference>
<keyword evidence="4" id="KW-0812">Transmembrane</keyword>
<dbReference type="InterPro" id="IPR029044">
    <property type="entry name" value="Nucleotide-diphossugar_trans"/>
</dbReference>
<reference evidence="5" key="1">
    <citation type="submission" date="2021-02" db="EMBL/GenBank/DDBJ databases">
        <title>Infant gut strain persistence is associated with maternal origin, phylogeny, and functional potential including surface adhesion and iron acquisition.</title>
        <authorList>
            <person name="Lou Y.C."/>
        </authorList>
    </citation>
    <scope>NUCLEOTIDE SEQUENCE</scope>
    <source>
        <strain evidence="5">L3_106_000M1_dasL3_106_000M1_concoct_15</strain>
    </source>
</reference>
<keyword evidence="2" id="KW-0328">Glycosyltransferase</keyword>
<keyword evidence="4" id="KW-1133">Transmembrane helix</keyword>
<evidence type="ECO:0000313" key="5">
    <source>
        <dbReference type="EMBL" id="MBS5519694.1"/>
    </source>
</evidence>
<feature type="transmembrane region" description="Helical" evidence="4">
    <location>
        <begin position="365"/>
        <end position="387"/>
    </location>
</feature>
<keyword evidence="4" id="KW-0472">Membrane</keyword>
<proteinExistence type="inferred from homology"/>
<dbReference type="Gene3D" id="3.90.550.10">
    <property type="entry name" value="Spore Coat Polysaccharide Biosynthesis Protein SpsA, Chain A"/>
    <property type="match status" value="1"/>
</dbReference>
<dbReference type="Pfam" id="PF13641">
    <property type="entry name" value="Glyco_tranf_2_3"/>
    <property type="match status" value="1"/>
</dbReference>
<dbReference type="CDD" id="cd06438">
    <property type="entry name" value="EpsO_like"/>
    <property type="match status" value="1"/>
</dbReference>
<dbReference type="AlphaFoldDB" id="A0A943I2B5"/>
<evidence type="ECO:0000313" key="6">
    <source>
        <dbReference type="Proteomes" id="UP000754226"/>
    </source>
</evidence>
<accession>A0A943I2B5</accession>
<evidence type="ECO:0000256" key="1">
    <source>
        <dbReference type="ARBA" id="ARBA00006739"/>
    </source>
</evidence>